<sequence>MTPHTPLARSLWEAESLDGIEPHTLSGLLRSAAQAHPDVLAQVDFEDRRQWTYARLDADVTRLARRLRHTFARGERVAVWMPNCPEFVLLQCALARAGLILVPVNPAYREKELAYVLDQSAAAGVFYSRSYRGTDMHAILGRAGADAPTVRHRIAVDEWDAYLGGEAAEDGDPVVAPADPVQILYTSGTTGVPKGAVLSNQAITHSMITVAGNAGLKAGDVWINTMPMFHIGGLGHGTIAAISYGGTQVIMQRFETGKVMAAIETHGGTSLLLVPTMIIDILDHPQRHRYDLSTLRSVMVGGAPVTVALAQRVERELGVPLFNLFGQTETSGPIAQTRPTDSLRYRTETVGRPQRYVSVRVVDPAGEVVPVGATGEIQARGRQVMSGYWDMAEATGRTLSDDGWLATGDVGSMDERGYLTVRSRLKDMIIRGGENIYPREIEEVLVAHPAVTGAAVVGLPDERWGEQVAAVLTADPAAVDAQALHDYVRAHLAPHKTPKRWFVTDVLPCTPSGKIQKFVVVERLRAGEFREL</sequence>
<gene>
    <name evidence="5" type="ORF">RB614_40725</name>
</gene>
<dbReference type="InterPro" id="IPR000873">
    <property type="entry name" value="AMP-dep_synth/lig_dom"/>
</dbReference>
<dbReference type="SUPFAM" id="SSF56801">
    <property type="entry name" value="Acetyl-CoA synthetase-like"/>
    <property type="match status" value="1"/>
</dbReference>
<dbReference type="Pfam" id="PF13193">
    <property type="entry name" value="AMP-binding_C"/>
    <property type="match status" value="1"/>
</dbReference>
<organism evidence="5 6">
    <name type="scientific">Phytohabitans maris</name>
    <dbReference type="NCBI Taxonomy" id="3071409"/>
    <lineage>
        <taxon>Bacteria</taxon>
        <taxon>Bacillati</taxon>
        <taxon>Actinomycetota</taxon>
        <taxon>Actinomycetes</taxon>
        <taxon>Micromonosporales</taxon>
        <taxon>Micromonosporaceae</taxon>
    </lineage>
</organism>
<evidence type="ECO:0000259" key="4">
    <source>
        <dbReference type="Pfam" id="PF13193"/>
    </source>
</evidence>
<dbReference type="EMBL" id="JAVHUY010000063">
    <property type="protein sequence ID" value="MDQ7910836.1"/>
    <property type="molecule type" value="Genomic_DNA"/>
</dbReference>
<comment type="caution">
    <text evidence="5">The sequence shown here is derived from an EMBL/GenBank/DDBJ whole genome shotgun (WGS) entry which is preliminary data.</text>
</comment>
<dbReference type="Proteomes" id="UP001230908">
    <property type="component" value="Unassembled WGS sequence"/>
</dbReference>
<feature type="domain" description="AMP-dependent synthetase/ligase" evidence="3">
    <location>
        <begin position="30"/>
        <end position="389"/>
    </location>
</feature>
<protein>
    <submittedName>
        <fullName evidence="5">AMP-binding protein</fullName>
    </submittedName>
</protein>
<dbReference type="InterPro" id="IPR025110">
    <property type="entry name" value="AMP-bd_C"/>
</dbReference>
<name>A0ABU0ZVK9_9ACTN</name>
<keyword evidence="2" id="KW-0436">Ligase</keyword>
<evidence type="ECO:0000313" key="6">
    <source>
        <dbReference type="Proteomes" id="UP001230908"/>
    </source>
</evidence>
<dbReference type="InterPro" id="IPR020845">
    <property type="entry name" value="AMP-binding_CS"/>
</dbReference>
<dbReference type="PROSITE" id="PS00455">
    <property type="entry name" value="AMP_BINDING"/>
    <property type="match status" value="1"/>
</dbReference>
<feature type="domain" description="AMP-binding enzyme C-terminal" evidence="4">
    <location>
        <begin position="440"/>
        <end position="514"/>
    </location>
</feature>
<evidence type="ECO:0000256" key="2">
    <source>
        <dbReference type="ARBA" id="ARBA00022598"/>
    </source>
</evidence>
<dbReference type="Gene3D" id="2.30.38.10">
    <property type="entry name" value="Luciferase, Domain 3"/>
    <property type="match status" value="1"/>
</dbReference>
<evidence type="ECO:0000259" key="3">
    <source>
        <dbReference type="Pfam" id="PF00501"/>
    </source>
</evidence>
<reference evidence="5 6" key="1">
    <citation type="submission" date="2023-08" db="EMBL/GenBank/DDBJ databases">
        <title>Phytohabitans sansha sp. nov., isolated from marine sediment.</title>
        <authorList>
            <person name="Zhao Y."/>
            <person name="Yi K."/>
        </authorList>
    </citation>
    <scope>NUCLEOTIDE SEQUENCE [LARGE SCALE GENOMIC DNA]</scope>
    <source>
        <strain evidence="5 6">ZYX-F-186</strain>
    </source>
</reference>
<dbReference type="RefSeq" id="WP_308718078.1">
    <property type="nucleotide sequence ID" value="NZ_JAVHUY010000063.1"/>
</dbReference>
<comment type="similarity">
    <text evidence="1">Belongs to the ATP-dependent AMP-binding enzyme family.</text>
</comment>
<dbReference type="InterPro" id="IPR045851">
    <property type="entry name" value="AMP-bd_C_sf"/>
</dbReference>
<dbReference type="Gene3D" id="3.30.300.30">
    <property type="match status" value="1"/>
</dbReference>
<proteinExistence type="inferred from homology"/>
<dbReference type="Gene3D" id="3.40.50.980">
    <property type="match status" value="2"/>
</dbReference>
<keyword evidence="6" id="KW-1185">Reference proteome</keyword>
<evidence type="ECO:0000313" key="5">
    <source>
        <dbReference type="EMBL" id="MDQ7910836.1"/>
    </source>
</evidence>
<dbReference type="Pfam" id="PF00501">
    <property type="entry name" value="AMP-binding"/>
    <property type="match status" value="1"/>
</dbReference>
<accession>A0ABU0ZVK9</accession>
<dbReference type="PANTHER" id="PTHR43201:SF5">
    <property type="entry name" value="MEDIUM-CHAIN ACYL-COA LIGASE ACSF2, MITOCHONDRIAL"/>
    <property type="match status" value="1"/>
</dbReference>
<dbReference type="PANTHER" id="PTHR43201">
    <property type="entry name" value="ACYL-COA SYNTHETASE"/>
    <property type="match status" value="1"/>
</dbReference>
<evidence type="ECO:0000256" key="1">
    <source>
        <dbReference type="ARBA" id="ARBA00006432"/>
    </source>
</evidence>